<dbReference type="InterPro" id="IPR050980">
    <property type="entry name" value="2C_sensor_his_kinase"/>
</dbReference>
<keyword evidence="14" id="KW-1185">Reference proteome</keyword>
<keyword evidence="6" id="KW-0808">Transferase</keyword>
<dbReference type="Pfam" id="PF00672">
    <property type="entry name" value="HAMP"/>
    <property type="match status" value="1"/>
</dbReference>
<dbReference type="Gene3D" id="1.10.287.130">
    <property type="match status" value="1"/>
</dbReference>
<feature type="domain" description="HAMP" evidence="12">
    <location>
        <begin position="171"/>
        <end position="226"/>
    </location>
</feature>
<evidence type="ECO:0000313" key="14">
    <source>
        <dbReference type="Proteomes" id="UP000286806"/>
    </source>
</evidence>
<dbReference type="SUPFAM" id="SSF158472">
    <property type="entry name" value="HAMP domain-like"/>
    <property type="match status" value="1"/>
</dbReference>
<evidence type="ECO:0000256" key="1">
    <source>
        <dbReference type="ARBA" id="ARBA00000085"/>
    </source>
</evidence>
<reference evidence="13 14" key="1">
    <citation type="journal article" date="2019" name="Front. Microbiol.">
        <title>Genomes of Neutrophilic Sulfur-Oxidizing Chemolithoautotrophs Representing 9 Proteobacterial Species From 8 Genera.</title>
        <authorList>
            <person name="Watanabe T."/>
            <person name="Kojima H."/>
            <person name="Umezawa K."/>
            <person name="Hori C."/>
            <person name="Takasuka T.E."/>
            <person name="Kato Y."/>
            <person name="Fukui M."/>
        </authorList>
    </citation>
    <scope>NUCLEOTIDE SEQUENCE [LARGE SCALE GENOMIC DNA]</scope>
    <source>
        <strain evidence="13 14">TTN</strain>
    </source>
</reference>
<dbReference type="AlphaFoldDB" id="A0A401JAV8"/>
<evidence type="ECO:0000256" key="9">
    <source>
        <dbReference type="ARBA" id="ARBA00022840"/>
    </source>
</evidence>
<comment type="subcellular location">
    <subcellularLocation>
        <location evidence="2">Cell inner membrane</location>
        <topology evidence="2">Multi-pass membrane protein</topology>
    </subcellularLocation>
</comment>
<evidence type="ECO:0000256" key="2">
    <source>
        <dbReference type="ARBA" id="ARBA00004429"/>
    </source>
</evidence>
<dbReference type="PRINTS" id="PR00344">
    <property type="entry name" value="BCTRLSENSOR"/>
</dbReference>
<evidence type="ECO:0000256" key="3">
    <source>
        <dbReference type="ARBA" id="ARBA00012438"/>
    </source>
</evidence>
<dbReference type="Gene3D" id="3.30.565.10">
    <property type="entry name" value="Histidine kinase-like ATPase, C-terminal domain"/>
    <property type="match status" value="1"/>
</dbReference>
<dbReference type="InterPro" id="IPR003661">
    <property type="entry name" value="HisK_dim/P_dom"/>
</dbReference>
<evidence type="ECO:0000313" key="13">
    <source>
        <dbReference type="EMBL" id="GBL44686.1"/>
    </source>
</evidence>
<keyword evidence="10" id="KW-0812">Transmembrane</keyword>
<evidence type="ECO:0000256" key="8">
    <source>
        <dbReference type="ARBA" id="ARBA00022777"/>
    </source>
</evidence>
<evidence type="ECO:0000256" key="7">
    <source>
        <dbReference type="ARBA" id="ARBA00022741"/>
    </source>
</evidence>
<dbReference type="SMART" id="SM00388">
    <property type="entry name" value="HisKA"/>
    <property type="match status" value="1"/>
</dbReference>
<keyword evidence="10" id="KW-1133">Transmembrane helix</keyword>
<feature type="transmembrane region" description="Helical" evidence="10">
    <location>
        <begin position="151"/>
        <end position="174"/>
    </location>
</feature>
<dbReference type="Proteomes" id="UP000286806">
    <property type="component" value="Unassembled WGS sequence"/>
</dbReference>
<sequence>MHRLFWKLFLSFWATLILFSVVVMLSVSIYIDHLHGQQSPSAGFENISQHVAKAQSRADAHGVEGLRDWARNIDHKNLVPVLVLDNAGHDLLGREVSQRALERLHRHLQQQNVPDTHPNPIIRMANGDQYWLIPDFQSVTIGRFLSRPSVITLPLLAATLIGALVCLFLARYLAAPIERLRRAAQDYAGGDFSYRVGPSLGRRRDEIVDLAYALDNMAERLDTLIDSQRHFLRDVSHELRSPLARVHAALGLARQRAGNIITPELDRIEREADCLNELIGQILSLSRLETGMNAPIREPVDLTLLLQEVVEDSRLEAHAKGCAIDLAALPTATVKGDPALLHSAIENVLRNAIRHTARQTSVTVTLTIRHSDIENVCVIQIADSGPGVPELMLHKIFEPFVRVSEARDRESGGYGLGLAIAHRAIRAHRGEIQASNRATGGLVVTIRLPSKSG</sequence>
<dbReference type="EC" id="2.7.13.3" evidence="3"/>
<evidence type="ECO:0000256" key="10">
    <source>
        <dbReference type="SAM" id="Phobius"/>
    </source>
</evidence>
<dbReference type="SMART" id="SM00387">
    <property type="entry name" value="HATPase_c"/>
    <property type="match status" value="1"/>
</dbReference>
<keyword evidence="10" id="KW-0472">Membrane</keyword>
<protein>
    <recommendedName>
        <fullName evidence="3">histidine kinase</fullName>
        <ecNumber evidence="3">2.7.13.3</ecNumber>
    </recommendedName>
</protein>
<keyword evidence="5" id="KW-0597">Phosphoprotein</keyword>
<dbReference type="InterPro" id="IPR003594">
    <property type="entry name" value="HATPase_dom"/>
</dbReference>
<dbReference type="CDD" id="cd00082">
    <property type="entry name" value="HisKA"/>
    <property type="match status" value="1"/>
</dbReference>
<dbReference type="PROSITE" id="PS50885">
    <property type="entry name" value="HAMP"/>
    <property type="match status" value="1"/>
</dbReference>
<dbReference type="CDD" id="cd06225">
    <property type="entry name" value="HAMP"/>
    <property type="match status" value="1"/>
</dbReference>
<keyword evidence="4" id="KW-1003">Cell membrane</keyword>
<evidence type="ECO:0000256" key="5">
    <source>
        <dbReference type="ARBA" id="ARBA00022553"/>
    </source>
</evidence>
<accession>A0A401JAV8</accession>
<dbReference type="Pfam" id="PF00512">
    <property type="entry name" value="HisKA"/>
    <property type="match status" value="1"/>
</dbReference>
<keyword evidence="8 13" id="KW-0418">Kinase</keyword>
<dbReference type="OrthoDB" id="9804645at2"/>
<keyword evidence="9" id="KW-0067">ATP-binding</keyword>
<organism evidence="13 14">
    <name type="scientific">Sulfuriferula multivorans</name>
    <dbReference type="NCBI Taxonomy" id="1559896"/>
    <lineage>
        <taxon>Bacteria</taxon>
        <taxon>Pseudomonadati</taxon>
        <taxon>Pseudomonadota</taxon>
        <taxon>Betaproteobacteria</taxon>
        <taxon>Nitrosomonadales</taxon>
        <taxon>Sulfuricellaceae</taxon>
        <taxon>Sulfuriferula</taxon>
    </lineage>
</organism>
<dbReference type="SUPFAM" id="SSF55874">
    <property type="entry name" value="ATPase domain of HSP90 chaperone/DNA topoisomerase II/histidine kinase"/>
    <property type="match status" value="1"/>
</dbReference>
<dbReference type="InterPro" id="IPR036890">
    <property type="entry name" value="HATPase_C_sf"/>
</dbReference>
<dbReference type="PANTHER" id="PTHR44936">
    <property type="entry name" value="SENSOR PROTEIN CREC"/>
    <property type="match status" value="1"/>
</dbReference>
<dbReference type="FunFam" id="3.30.565.10:FF:000006">
    <property type="entry name" value="Sensor histidine kinase WalK"/>
    <property type="match status" value="1"/>
</dbReference>
<evidence type="ECO:0000259" key="11">
    <source>
        <dbReference type="PROSITE" id="PS50109"/>
    </source>
</evidence>
<gene>
    <name evidence="13" type="ORF">SFMTTN_0487</name>
</gene>
<dbReference type="PROSITE" id="PS50109">
    <property type="entry name" value="HIS_KIN"/>
    <property type="match status" value="1"/>
</dbReference>
<comment type="caution">
    <text evidence="13">The sequence shown here is derived from an EMBL/GenBank/DDBJ whole genome shotgun (WGS) entry which is preliminary data.</text>
</comment>
<dbReference type="RefSeq" id="WP_124703519.1">
    <property type="nucleotide sequence ID" value="NZ_BGOW01000002.1"/>
</dbReference>
<proteinExistence type="predicted"/>
<dbReference type="Pfam" id="PF02518">
    <property type="entry name" value="HATPase_c"/>
    <property type="match status" value="1"/>
</dbReference>
<dbReference type="SMART" id="SM00304">
    <property type="entry name" value="HAMP"/>
    <property type="match status" value="1"/>
</dbReference>
<dbReference type="InterPro" id="IPR004358">
    <property type="entry name" value="Sig_transdc_His_kin-like_C"/>
</dbReference>
<evidence type="ECO:0000256" key="6">
    <source>
        <dbReference type="ARBA" id="ARBA00022679"/>
    </source>
</evidence>
<comment type="catalytic activity">
    <reaction evidence="1">
        <text>ATP + protein L-histidine = ADP + protein N-phospho-L-histidine.</text>
        <dbReference type="EC" id="2.7.13.3"/>
    </reaction>
</comment>
<dbReference type="GO" id="GO:0005886">
    <property type="term" value="C:plasma membrane"/>
    <property type="evidence" value="ECO:0007669"/>
    <property type="project" value="UniProtKB-SubCell"/>
</dbReference>
<keyword evidence="7" id="KW-0547">Nucleotide-binding</keyword>
<feature type="transmembrane region" description="Helical" evidence="10">
    <location>
        <begin position="12"/>
        <end position="31"/>
    </location>
</feature>
<evidence type="ECO:0000256" key="4">
    <source>
        <dbReference type="ARBA" id="ARBA00022475"/>
    </source>
</evidence>
<dbReference type="PANTHER" id="PTHR44936:SF10">
    <property type="entry name" value="SENSOR PROTEIN RSTB"/>
    <property type="match status" value="1"/>
</dbReference>
<dbReference type="InterPro" id="IPR005467">
    <property type="entry name" value="His_kinase_dom"/>
</dbReference>
<feature type="domain" description="Histidine kinase" evidence="11">
    <location>
        <begin position="234"/>
        <end position="452"/>
    </location>
</feature>
<dbReference type="GO" id="GO:0000155">
    <property type="term" value="F:phosphorelay sensor kinase activity"/>
    <property type="evidence" value="ECO:0007669"/>
    <property type="project" value="InterPro"/>
</dbReference>
<name>A0A401JAV8_9PROT</name>
<dbReference type="GO" id="GO:0005524">
    <property type="term" value="F:ATP binding"/>
    <property type="evidence" value="ECO:0007669"/>
    <property type="project" value="UniProtKB-KW"/>
</dbReference>
<dbReference type="EMBL" id="BGOW01000002">
    <property type="protein sequence ID" value="GBL44686.1"/>
    <property type="molecule type" value="Genomic_DNA"/>
</dbReference>
<dbReference type="Gene3D" id="6.10.340.10">
    <property type="match status" value="1"/>
</dbReference>
<dbReference type="InterPro" id="IPR003660">
    <property type="entry name" value="HAMP_dom"/>
</dbReference>
<dbReference type="InterPro" id="IPR036097">
    <property type="entry name" value="HisK_dim/P_sf"/>
</dbReference>
<dbReference type="SUPFAM" id="SSF47384">
    <property type="entry name" value="Homodimeric domain of signal transducing histidine kinase"/>
    <property type="match status" value="1"/>
</dbReference>
<evidence type="ECO:0000259" key="12">
    <source>
        <dbReference type="PROSITE" id="PS50885"/>
    </source>
</evidence>